<protein>
    <recommendedName>
        <fullName evidence="2">SET domain-containing protein</fullName>
    </recommendedName>
</protein>
<keyword evidence="4" id="KW-1185">Reference proteome</keyword>
<feature type="region of interest" description="Disordered" evidence="1">
    <location>
        <begin position="1"/>
        <end position="34"/>
    </location>
</feature>
<sequence length="433" mass="48901">MRRGFLPNREVDSDPLYSPYPATRNKKPDRSDRLVSDTALCSTDAPPYTVKELKFWGQKNIRLADDPSMAAKVDLDQLGSSQRLVFRHIKVGTVEVSALLDCAVLNMLPTCFSDPPPALENAIEFRRTGVFANFDIRAAALLHVEIPTIVMQNTLVLNFGMTSAEVYRELMRRASAKTLPALLQLKNFQPPEMCEVEEGILRSHARGIALPAPDVPGSVAMGHSAVFLQASRLNHCCSPNVMLRFDPQSFALTVHSIRPIAKGEEIAHSYIDLTSAPTRDARRSLLRDICHFECLCDRCALPDQAAVRESDARRQRIHDRSYAEILEPFEMWLRSNGRRDLQEVIAFHLAAVEEMQVEGLYHDPYSVHVRTLAACFAVQEDLRSFRAWMGKAREAALTRLAVKTAVDMLRYIVYPETFPWWGWVQRPQSSPRG</sequence>
<dbReference type="InterPro" id="IPR053185">
    <property type="entry name" value="SET_domain_protein"/>
</dbReference>
<evidence type="ECO:0000313" key="4">
    <source>
        <dbReference type="Proteomes" id="UP001215598"/>
    </source>
</evidence>
<dbReference type="PANTHER" id="PTHR47332">
    <property type="entry name" value="SET DOMAIN-CONTAINING PROTEIN 5"/>
    <property type="match status" value="1"/>
</dbReference>
<reference evidence="3" key="1">
    <citation type="submission" date="2023-03" db="EMBL/GenBank/DDBJ databases">
        <title>Massive genome expansion in bonnet fungi (Mycena s.s.) driven by repeated elements and novel gene families across ecological guilds.</title>
        <authorList>
            <consortium name="Lawrence Berkeley National Laboratory"/>
            <person name="Harder C.B."/>
            <person name="Miyauchi S."/>
            <person name="Viragh M."/>
            <person name="Kuo A."/>
            <person name="Thoen E."/>
            <person name="Andreopoulos B."/>
            <person name="Lu D."/>
            <person name="Skrede I."/>
            <person name="Drula E."/>
            <person name="Henrissat B."/>
            <person name="Morin E."/>
            <person name="Kohler A."/>
            <person name="Barry K."/>
            <person name="LaButti K."/>
            <person name="Morin E."/>
            <person name="Salamov A."/>
            <person name="Lipzen A."/>
            <person name="Mereny Z."/>
            <person name="Hegedus B."/>
            <person name="Baldrian P."/>
            <person name="Stursova M."/>
            <person name="Weitz H."/>
            <person name="Taylor A."/>
            <person name="Grigoriev I.V."/>
            <person name="Nagy L.G."/>
            <person name="Martin F."/>
            <person name="Kauserud H."/>
        </authorList>
    </citation>
    <scope>NUCLEOTIDE SEQUENCE</scope>
    <source>
        <strain evidence="3">CBHHK182m</strain>
    </source>
</reference>
<dbReference type="CDD" id="cd20071">
    <property type="entry name" value="SET_SMYD"/>
    <property type="match status" value="1"/>
</dbReference>
<evidence type="ECO:0000256" key="1">
    <source>
        <dbReference type="SAM" id="MobiDB-lite"/>
    </source>
</evidence>
<dbReference type="Pfam" id="PF00856">
    <property type="entry name" value="SET"/>
    <property type="match status" value="1"/>
</dbReference>
<dbReference type="PANTHER" id="PTHR47332:SF2">
    <property type="entry name" value="SET-6"/>
    <property type="match status" value="1"/>
</dbReference>
<name>A0AAD7N665_9AGAR</name>
<gene>
    <name evidence="3" type="ORF">B0H16DRAFT_1555386</name>
</gene>
<dbReference type="SUPFAM" id="SSF82199">
    <property type="entry name" value="SET domain"/>
    <property type="match status" value="1"/>
</dbReference>
<feature type="domain" description="SET" evidence="2">
    <location>
        <begin position="108"/>
        <end position="271"/>
    </location>
</feature>
<accession>A0AAD7N665</accession>
<dbReference type="InterPro" id="IPR001214">
    <property type="entry name" value="SET_dom"/>
</dbReference>
<evidence type="ECO:0000313" key="3">
    <source>
        <dbReference type="EMBL" id="KAJ7747277.1"/>
    </source>
</evidence>
<organism evidence="3 4">
    <name type="scientific">Mycena metata</name>
    <dbReference type="NCBI Taxonomy" id="1033252"/>
    <lineage>
        <taxon>Eukaryota</taxon>
        <taxon>Fungi</taxon>
        <taxon>Dikarya</taxon>
        <taxon>Basidiomycota</taxon>
        <taxon>Agaricomycotina</taxon>
        <taxon>Agaricomycetes</taxon>
        <taxon>Agaricomycetidae</taxon>
        <taxon>Agaricales</taxon>
        <taxon>Marasmiineae</taxon>
        <taxon>Mycenaceae</taxon>
        <taxon>Mycena</taxon>
    </lineage>
</organism>
<comment type="caution">
    <text evidence="3">The sequence shown here is derived from an EMBL/GenBank/DDBJ whole genome shotgun (WGS) entry which is preliminary data.</text>
</comment>
<dbReference type="AlphaFoldDB" id="A0AAD7N665"/>
<dbReference type="Gene3D" id="2.170.270.10">
    <property type="entry name" value="SET domain"/>
    <property type="match status" value="1"/>
</dbReference>
<evidence type="ECO:0000259" key="2">
    <source>
        <dbReference type="PROSITE" id="PS50280"/>
    </source>
</evidence>
<dbReference type="PROSITE" id="PS50280">
    <property type="entry name" value="SET"/>
    <property type="match status" value="1"/>
</dbReference>
<dbReference type="Proteomes" id="UP001215598">
    <property type="component" value="Unassembled WGS sequence"/>
</dbReference>
<proteinExistence type="predicted"/>
<dbReference type="InterPro" id="IPR046341">
    <property type="entry name" value="SET_dom_sf"/>
</dbReference>
<dbReference type="EMBL" id="JARKIB010000077">
    <property type="protein sequence ID" value="KAJ7747277.1"/>
    <property type="molecule type" value="Genomic_DNA"/>
</dbReference>